<dbReference type="AlphaFoldDB" id="R4UGP5"/>
<evidence type="ECO:0000256" key="2">
    <source>
        <dbReference type="SAM" id="Phobius"/>
    </source>
</evidence>
<keyword evidence="2" id="KW-1133">Transmembrane helix</keyword>
<feature type="transmembrane region" description="Helical" evidence="2">
    <location>
        <begin position="82"/>
        <end position="101"/>
    </location>
</feature>
<organism evidence="3 4">
    <name type="scientific">Spiroplasma chrysopicola DF-1</name>
    <dbReference type="NCBI Taxonomy" id="1276227"/>
    <lineage>
        <taxon>Bacteria</taxon>
        <taxon>Bacillati</taxon>
        <taxon>Mycoplasmatota</taxon>
        <taxon>Mollicutes</taxon>
        <taxon>Entomoplasmatales</taxon>
        <taxon>Spiroplasmataceae</taxon>
        <taxon>Spiroplasma</taxon>
    </lineage>
</organism>
<keyword evidence="2" id="KW-0812">Transmembrane</keyword>
<protein>
    <recommendedName>
        <fullName evidence="5">Transmembrane protein</fullName>
    </recommendedName>
</protein>
<dbReference type="Proteomes" id="UP000013964">
    <property type="component" value="Chromosome"/>
</dbReference>
<name>R4UGP5_9MOLU</name>
<reference evidence="3 4" key="1">
    <citation type="journal article" date="2013" name="Genome Biol. Evol.">
        <title>Complete genomes of two dipteran-associated spiroplasmas provided insights into the origin, dynamics, and impacts of viral invasion in spiroplasma.</title>
        <authorList>
            <person name="Ku C."/>
            <person name="Lo W.S."/>
            <person name="Chen L.L."/>
            <person name="Kuo C.H."/>
        </authorList>
    </citation>
    <scope>NUCLEOTIDE SEQUENCE [LARGE SCALE GENOMIC DNA]</scope>
    <source>
        <strain evidence="3 4">DF-1</strain>
    </source>
</reference>
<dbReference type="KEGG" id="scr:SCHRY_v1c07340"/>
<feature type="transmembrane region" description="Helical" evidence="2">
    <location>
        <begin position="113"/>
        <end position="133"/>
    </location>
</feature>
<gene>
    <name evidence="3" type="ORF">SCHRY_v1c07340</name>
</gene>
<keyword evidence="4" id="KW-1185">Reference proteome</keyword>
<sequence length="192" mass="22077">MKSLSIKSIVSIANIILYTALLLVFLVLGINKISLDPATTYKICYVLVGFGIVLFVIYHVVRIHELNKTTFQLTKKHLVYMQIFYIGQYIIFGITLFYLILANTNILNQTGILIFWYVWFPIVFVLSIAISILESIVRVEEKIFLVKKAWKDSADWEETQLKTKNDSPFTSVKSKSPNANPFLDDTESKIKE</sequence>
<keyword evidence="2" id="KW-0472">Membrane</keyword>
<dbReference type="OrthoDB" id="389034at2"/>
<evidence type="ECO:0000256" key="1">
    <source>
        <dbReference type="SAM" id="MobiDB-lite"/>
    </source>
</evidence>
<evidence type="ECO:0000313" key="3">
    <source>
        <dbReference type="EMBL" id="AGM25310.1"/>
    </source>
</evidence>
<feature type="transmembrane region" description="Helical" evidence="2">
    <location>
        <begin position="12"/>
        <end position="31"/>
    </location>
</feature>
<accession>R4UGP5</accession>
<dbReference type="RefSeq" id="WP_016339134.1">
    <property type="nucleotide sequence ID" value="NC_021280.1"/>
</dbReference>
<feature type="region of interest" description="Disordered" evidence="1">
    <location>
        <begin position="166"/>
        <end position="192"/>
    </location>
</feature>
<feature type="compositionally biased region" description="Polar residues" evidence="1">
    <location>
        <begin position="166"/>
        <end position="179"/>
    </location>
</feature>
<dbReference type="STRING" id="1276227.SCHRY_v1c07340"/>
<dbReference type="HOGENOM" id="CLU_1414391_0_0_14"/>
<dbReference type="PATRIC" id="fig|1276227.3.peg.739"/>
<proteinExistence type="predicted"/>
<feature type="transmembrane region" description="Helical" evidence="2">
    <location>
        <begin position="43"/>
        <end position="61"/>
    </location>
</feature>
<dbReference type="EMBL" id="CP005077">
    <property type="protein sequence ID" value="AGM25310.1"/>
    <property type="molecule type" value="Genomic_DNA"/>
</dbReference>
<evidence type="ECO:0008006" key="5">
    <source>
        <dbReference type="Google" id="ProtNLM"/>
    </source>
</evidence>
<evidence type="ECO:0000313" key="4">
    <source>
        <dbReference type="Proteomes" id="UP000013964"/>
    </source>
</evidence>